<comment type="caution">
    <text evidence="2">The sequence shown here is derived from an EMBL/GenBank/DDBJ whole genome shotgun (WGS) entry which is preliminary data.</text>
</comment>
<evidence type="ECO:0000313" key="2">
    <source>
        <dbReference type="EMBL" id="HIR14158.1"/>
    </source>
</evidence>
<feature type="transmembrane region" description="Helical" evidence="1">
    <location>
        <begin position="83"/>
        <end position="109"/>
    </location>
</feature>
<reference evidence="2" key="1">
    <citation type="submission" date="2020-10" db="EMBL/GenBank/DDBJ databases">
        <authorList>
            <person name="Gilroy R."/>
        </authorList>
    </citation>
    <scope>NUCLEOTIDE SEQUENCE</scope>
    <source>
        <strain evidence="2">ChiSjej4B22-8148</strain>
    </source>
</reference>
<dbReference type="Proteomes" id="UP000886757">
    <property type="component" value="Unassembled WGS sequence"/>
</dbReference>
<feature type="transmembrane region" description="Helical" evidence="1">
    <location>
        <begin position="115"/>
        <end position="134"/>
    </location>
</feature>
<keyword evidence="1" id="KW-0812">Transmembrane</keyword>
<name>A0A9D1DAX5_9FIRM</name>
<reference evidence="2" key="2">
    <citation type="journal article" date="2021" name="PeerJ">
        <title>Extensive microbial diversity within the chicken gut microbiome revealed by metagenomics and culture.</title>
        <authorList>
            <person name="Gilroy R."/>
            <person name="Ravi A."/>
            <person name="Getino M."/>
            <person name="Pursley I."/>
            <person name="Horton D.L."/>
            <person name="Alikhan N.F."/>
            <person name="Baker D."/>
            <person name="Gharbi K."/>
            <person name="Hall N."/>
            <person name="Watson M."/>
            <person name="Adriaenssens E.M."/>
            <person name="Foster-Nyarko E."/>
            <person name="Jarju S."/>
            <person name="Secka A."/>
            <person name="Antonio M."/>
            <person name="Oren A."/>
            <person name="Chaudhuri R.R."/>
            <person name="La Ragione R."/>
            <person name="Hildebrand F."/>
            <person name="Pallen M.J."/>
        </authorList>
    </citation>
    <scope>NUCLEOTIDE SEQUENCE</scope>
    <source>
        <strain evidence="2">ChiSjej4B22-8148</strain>
    </source>
</reference>
<sequence length="139" mass="15438">MNKKKLIRTEIGGGLLLLLGGLITYALGLHDRLPVPRPDLIVYGTSLIGIGLIAAGFSDLFAKKTKEMEIEEKDERNIMLSNAAMAYAFKFMCPLMAIVIFSLIFMGYLNVVSCFSMIGVLLAGEIVFVCRRYVLEKRL</sequence>
<gene>
    <name evidence="2" type="ORF">IAB31_09580</name>
</gene>
<keyword evidence="1" id="KW-0472">Membrane</keyword>
<feature type="transmembrane region" description="Helical" evidence="1">
    <location>
        <begin position="40"/>
        <end position="62"/>
    </location>
</feature>
<evidence type="ECO:0000256" key="1">
    <source>
        <dbReference type="SAM" id="Phobius"/>
    </source>
</evidence>
<keyword evidence="1" id="KW-1133">Transmembrane helix</keyword>
<organism evidence="2 3">
    <name type="scientific">Candidatus Choladousia intestinavium</name>
    <dbReference type="NCBI Taxonomy" id="2840727"/>
    <lineage>
        <taxon>Bacteria</taxon>
        <taxon>Bacillati</taxon>
        <taxon>Bacillota</taxon>
        <taxon>Clostridia</taxon>
        <taxon>Lachnospirales</taxon>
        <taxon>Lachnospiraceae</taxon>
        <taxon>Lachnospiraceae incertae sedis</taxon>
        <taxon>Candidatus Choladousia</taxon>
    </lineage>
</organism>
<evidence type="ECO:0008006" key="4">
    <source>
        <dbReference type="Google" id="ProtNLM"/>
    </source>
</evidence>
<feature type="transmembrane region" description="Helical" evidence="1">
    <location>
        <begin position="12"/>
        <end position="28"/>
    </location>
</feature>
<dbReference type="EMBL" id="DVGK01000110">
    <property type="protein sequence ID" value="HIR14158.1"/>
    <property type="molecule type" value="Genomic_DNA"/>
</dbReference>
<accession>A0A9D1DAX5</accession>
<proteinExistence type="predicted"/>
<dbReference type="AlphaFoldDB" id="A0A9D1DAX5"/>
<protein>
    <recommendedName>
        <fullName evidence="4">DUF2178 domain-containing protein</fullName>
    </recommendedName>
</protein>
<evidence type="ECO:0000313" key="3">
    <source>
        <dbReference type="Proteomes" id="UP000886757"/>
    </source>
</evidence>